<keyword evidence="2" id="KW-0732">Signal</keyword>
<evidence type="ECO:0000256" key="2">
    <source>
        <dbReference type="SAM" id="SignalP"/>
    </source>
</evidence>
<feature type="coiled-coil region" evidence="1">
    <location>
        <begin position="173"/>
        <end position="201"/>
    </location>
</feature>
<reference evidence="5" key="1">
    <citation type="submission" date="2023-07" db="EMBL/GenBank/DDBJ databases">
        <title>30 novel species of actinomycetes from the DSMZ collection.</title>
        <authorList>
            <person name="Nouioui I."/>
        </authorList>
    </citation>
    <scope>NUCLEOTIDE SEQUENCE [LARGE SCALE GENOMIC DNA]</scope>
    <source>
        <strain evidence="5">DSM 44743</strain>
    </source>
</reference>
<accession>A0ABU2M763</accession>
<feature type="signal peptide" evidence="2">
    <location>
        <begin position="1"/>
        <end position="29"/>
    </location>
</feature>
<feature type="domain" description="DUF305" evidence="3">
    <location>
        <begin position="52"/>
        <end position="202"/>
    </location>
</feature>
<evidence type="ECO:0000313" key="5">
    <source>
        <dbReference type="Proteomes" id="UP001183390"/>
    </source>
</evidence>
<evidence type="ECO:0000313" key="4">
    <source>
        <dbReference type="EMBL" id="MDT0328434.1"/>
    </source>
</evidence>
<dbReference type="Pfam" id="PF03713">
    <property type="entry name" value="DUF305"/>
    <property type="match status" value="1"/>
</dbReference>
<dbReference type="RefSeq" id="WP_311511155.1">
    <property type="nucleotide sequence ID" value="NZ_JAVREP010000004.1"/>
</dbReference>
<dbReference type="EMBL" id="JAVREP010000004">
    <property type="protein sequence ID" value="MDT0328434.1"/>
    <property type="molecule type" value="Genomic_DNA"/>
</dbReference>
<keyword evidence="1" id="KW-0175">Coiled coil</keyword>
<feature type="chain" id="PRO_5045450306" evidence="2">
    <location>
        <begin position="30"/>
        <end position="210"/>
    </location>
</feature>
<evidence type="ECO:0000259" key="3">
    <source>
        <dbReference type="Pfam" id="PF03713"/>
    </source>
</evidence>
<name>A0ABU2M763_9ACTN</name>
<dbReference type="InterPro" id="IPR012347">
    <property type="entry name" value="Ferritin-like"/>
</dbReference>
<dbReference type="Gene3D" id="1.20.1260.10">
    <property type="match status" value="1"/>
</dbReference>
<sequence length="210" mass="22959">MTFFERALTGTAATLITAFALTACGASEAPETSETSETPTAEQSTAEFNDADVRFARMMIPHHEQAVVMADLAETRAGDEVAELAERIRDAQGPEIERMNGMLESWGVESGPHMDESGPHMDMDHGNMMEGMLSEEQMDELESAEGEEFDRLFLEYMIEHHEGAVAMAEAEIADGVDAEARELAQEIVDAQEAEIEEMRGMLDPEAGPTS</sequence>
<keyword evidence="5" id="KW-1185">Reference proteome</keyword>
<dbReference type="PROSITE" id="PS51257">
    <property type="entry name" value="PROKAR_LIPOPROTEIN"/>
    <property type="match status" value="1"/>
</dbReference>
<protein>
    <submittedName>
        <fullName evidence="4">DUF305 domain-containing protein</fullName>
    </submittedName>
</protein>
<organism evidence="4 5">
    <name type="scientific">Nocardiopsis lambiniae</name>
    <dbReference type="NCBI Taxonomy" id="3075539"/>
    <lineage>
        <taxon>Bacteria</taxon>
        <taxon>Bacillati</taxon>
        <taxon>Actinomycetota</taxon>
        <taxon>Actinomycetes</taxon>
        <taxon>Streptosporangiales</taxon>
        <taxon>Nocardiopsidaceae</taxon>
        <taxon>Nocardiopsis</taxon>
    </lineage>
</organism>
<dbReference type="InterPro" id="IPR005183">
    <property type="entry name" value="DUF305_CopM-like"/>
</dbReference>
<comment type="caution">
    <text evidence="4">The sequence shown here is derived from an EMBL/GenBank/DDBJ whole genome shotgun (WGS) entry which is preliminary data.</text>
</comment>
<gene>
    <name evidence="4" type="ORF">RM479_08415</name>
</gene>
<evidence type="ECO:0000256" key="1">
    <source>
        <dbReference type="SAM" id="Coils"/>
    </source>
</evidence>
<dbReference type="PANTHER" id="PTHR36933">
    <property type="entry name" value="SLL0788 PROTEIN"/>
    <property type="match status" value="1"/>
</dbReference>
<dbReference type="Proteomes" id="UP001183390">
    <property type="component" value="Unassembled WGS sequence"/>
</dbReference>
<dbReference type="PANTHER" id="PTHR36933:SF1">
    <property type="entry name" value="SLL0788 PROTEIN"/>
    <property type="match status" value="1"/>
</dbReference>
<proteinExistence type="predicted"/>